<organism evidence="1 2">
    <name type="scientific">Medicago truncatula</name>
    <name type="common">Barrel medic</name>
    <name type="synonym">Medicago tribuloides</name>
    <dbReference type="NCBI Taxonomy" id="3880"/>
    <lineage>
        <taxon>Eukaryota</taxon>
        <taxon>Viridiplantae</taxon>
        <taxon>Streptophyta</taxon>
        <taxon>Embryophyta</taxon>
        <taxon>Tracheophyta</taxon>
        <taxon>Spermatophyta</taxon>
        <taxon>Magnoliopsida</taxon>
        <taxon>eudicotyledons</taxon>
        <taxon>Gunneridae</taxon>
        <taxon>Pentapetalae</taxon>
        <taxon>rosids</taxon>
        <taxon>fabids</taxon>
        <taxon>Fabales</taxon>
        <taxon>Fabaceae</taxon>
        <taxon>Papilionoideae</taxon>
        <taxon>50 kb inversion clade</taxon>
        <taxon>NPAAA clade</taxon>
        <taxon>Hologalegina</taxon>
        <taxon>IRL clade</taxon>
        <taxon>Trifolieae</taxon>
        <taxon>Medicago</taxon>
    </lineage>
</organism>
<accession>A0A396GCQ3</accession>
<comment type="caution">
    <text evidence="1">The sequence shown here is derived from an EMBL/GenBank/DDBJ whole genome shotgun (WGS) entry which is preliminary data.</text>
</comment>
<dbReference type="AlphaFoldDB" id="A0A396GCQ3"/>
<evidence type="ECO:0000313" key="2">
    <source>
        <dbReference type="Proteomes" id="UP000265566"/>
    </source>
</evidence>
<reference evidence="2" key="1">
    <citation type="journal article" date="2018" name="Nat. Plants">
        <title>Whole-genome landscape of Medicago truncatula symbiotic genes.</title>
        <authorList>
            <person name="Pecrix Y."/>
            <person name="Staton S.E."/>
            <person name="Sallet E."/>
            <person name="Lelandais-Briere C."/>
            <person name="Moreau S."/>
            <person name="Carrere S."/>
            <person name="Blein T."/>
            <person name="Jardinaud M.F."/>
            <person name="Latrasse D."/>
            <person name="Zouine M."/>
            <person name="Zahm M."/>
            <person name="Kreplak J."/>
            <person name="Mayjonade B."/>
            <person name="Satge C."/>
            <person name="Perez M."/>
            <person name="Cauet S."/>
            <person name="Marande W."/>
            <person name="Chantry-Darmon C."/>
            <person name="Lopez-Roques C."/>
            <person name="Bouchez O."/>
            <person name="Berard A."/>
            <person name="Debelle F."/>
            <person name="Munos S."/>
            <person name="Bendahmane A."/>
            <person name="Berges H."/>
            <person name="Niebel A."/>
            <person name="Buitink J."/>
            <person name="Frugier F."/>
            <person name="Benhamed M."/>
            <person name="Crespi M."/>
            <person name="Gouzy J."/>
            <person name="Gamas P."/>
        </authorList>
    </citation>
    <scope>NUCLEOTIDE SEQUENCE [LARGE SCALE GENOMIC DNA]</scope>
    <source>
        <strain evidence="2">cv. Jemalong A17</strain>
    </source>
</reference>
<dbReference type="EMBL" id="PSQE01000008">
    <property type="protein sequence ID" value="RHN38613.1"/>
    <property type="molecule type" value="Genomic_DNA"/>
</dbReference>
<name>A0A396GCQ3_MEDTR</name>
<dbReference type="Proteomes" id="UP000265566">
    <property type="component" value="Chromosome 8"/>
</dbReference>
<sequence length="40" mass="4569">MVPPSFQRLIFEVDTIKSGLGQEMNGRLHSKQEMAYMNGQ</sequence>
<gene>
    <name evidence="1" type="ORF">MtrunA17_Chr8g0335101</name>
</gene>
<dbReference type="Gramene" id="rna44570">
    <property type="protein sequence ID" value="RHN38613.1"/>
    <property type="gene ID" value="gene44570"/>
</dbReference>
<proteinExistence type="predicted"/>
<evidence type="ECO:0000313" key="1">
    <source>
        <dbReference type="EMBL" id="RHN38613.1"/>
    </source>
</evidence>
<protein>
    <submittedName>
        <fullName evidence="1">Uncharacterized protein</fullName>
    </submittedName>
</protein>